<organism evidence="1 2">
    <name type="scientific">Penicillium coprophilum</name>
    <dbReference type="NCBI Taxonomy" id="36646"/>
    <lineage>
        <taxon>Eukaryota</taxon>
        <taxon>Fungi</taxon>
        <taxon>Dikarya</taxon>
        <taxon>Ascomycota</taxon>
        <taxon>Pezizomycotina</taxon>
        <taxon>Eurotiomycetes</taxon>
        <taxon>Eurotiomycetidae</taxon>
        <taxon>Eurotiales</taxon>
        <taxon>Aspergillaceae</taxon>
        <taxon>Penicillium</taxon>
    </lineage>
</organism>
<dbReference type="EMBL" id="MDDG01000001">
    <property type="protein sequence ID" value="OQE46376.1"/>
    <property type="molecule type" value="Genomic_DNA"/>
</dbReference>
<dbReference type="AlphaFoldDB" id="A0A1V6V6V4"/>
<evidence type="ECO:0000313" key="1">
    <source>
        <dbReference type="EMBL" id="OQE46376.1"/>
    </source>
</evidence>
<dbReference type="Proteomes" id="UP000191500">
    <property type="component" value="Unassembled WGS sequence"/>
</dbReference>
<protein>
    <submittedName>
        <fullName evidence="1">Uncharacterized protein</fullName>
    </submittedName>
</protein>
<comment type="caution">
    <text evidence="1">The sequence shown here is derived from an EMBL/GenBank/DDBJ whole genome shotgun (WGS) entry which is preliminary data.</text>
</comment>
<reference evidence="2" key="1">
    <citation type="journal article" date="2017" name="Nat. Microbiol.">
        <title>Global analysis of biosynthetic gene clusters reveals vast potential of secondary metabolite production in Penicillium species.</title>
        <authorList>
            <person name="Nielsen J.C."/>
            <person name="Grijseels S."/>
            <person name="Prigent S."/>
            <person name="Ji B."/>
            <person name="Dainat J."/>
            <person name="Nielsen K.F."/>
            <person name="Frisvad J.C."/>
            <person name="Workman M."/>
            <person name="Nielsen J."/>
        </authorList>
    </citation>
    <scope>NUCLEOTIDE SEQUENCE [LARGE SCALE GENOMIC DNA]</scope>
    <source>
        <strain evidence="2">IBT 31321</strain>
    </source>
</reference>
<gene>
    <name evidence="1" type="ORF">PENCOP_c001G08525</name>
</gene>
<sequence length="70" mass="7915">MPDKSLLEPTFRCENTDPDEGWCFSRSVCWALLATSSQGNFFKTRMSHIKILNNLHRADISGSKNPGSNR</sequence>
<proteinExistence type="predicted"/>
<accession>A0A1V6V6V4</accession>
<keyword evidence="2" id="KW-1185">Reference proteome</keyword>
<evidence type="ECO:0000313" key="2">
    <source>
        <dbReference type="Proteomes" id="UP000191500"/>
    </source>
</evidence>
<name>A0A1V6V6V4_9EURO</name>